<feature type="domain" description="DUF6671" evidence="1">
    <location>
        <begin position="67"/>
        <end position="275"/>
    </location>
</feature>
<name>A0A6J6EKZ0_9ZZZZ</name>
<protein>
    <submittedName>
        <fullName evidence="2">Unannotated protein</fullName>
    </submittedName>
</protein>
<dbReference type="AlphaFoldDB" id="A0A6J6EKZ0"/>
<dbReference type="InterPro" id="IPR046612">
    <property type="entry name" value="DUF6671"/>
</dbReference>
<dbReference type="EMBL" id="CAEZTO010000025">
    <property type="protein sequence ID" value="CAB4576496.1"/>
    <property type="molecule type" value="Genomic_DNA"/>
</dbReference>
<gene>
    <name evidence="2" type="ORF">UFOPK1693_01050</name>
</gene>
<dbReference type="Pfam" id="PF20376">
    <property type="entry name" value="DUF6671"/>
    <property type="match status" value="1"/>
</dbReference>
<reference evidence="2" key="1">
    <citation type="submission" date="2020-05" db="EMBL/GenBank/DDBJ databases">
        <authorList>
            <person name="Chiriac C."/>
            <person name="Salcher M."/>
            <person name="Ghai R."/>
            <person name="Kavagutti S V."/>
        </authorList>
    </citation>
    <scope>NUCLEOTIDE SEQUENCE</scope>
</reference>
<accession>A0A6J6EKZ0</accession>
<proteinExistence type="predicted"/>
<sequence>MEKIALATKHQKEKLLVPIFQEKLDWLVQTATVDTDLFGTFSGDVLREKSPKETAIAKAKAGALNLGLSKGLASEGSIGPHPQIPFITADVEWIAYVDLEQNIELAEYFVSTEIVAVQKIWTQELDLAKLIAEADLPNHALIAKANHQGKFWSAKSLTNPAELNAAIASFQELAWPVDLILESDYRAMHSPSRQKNITQAANKLAERLATNCPACSGLGFGLVGHKFGLPCTGCSELATEAISADRFGCLFCSEVQVVSRGITSIDPANCQICNP</sequence>
<evidence type="ECO:0000313" key="2">
    <source>
        <dbReference type="EMBL" id="CAB4576496.1"/>
    </source>
</evidence>
<organism evidence="2">
    <name type="scientific">freshwater metagenome</name>
    <dbReference type="NCBI Taxonomy" id="449393"/>
    <lineage>
        <taxon>unclassified sequences</taxon>
        <taxon>metagenomes</taxon>
        <taxon>ecological metagenomes</taxon>
    </lineage>
</organism>
<evidence type="ECO:0000259" key="1">
    <source>
        <dbReference type="Pfam" id="PF20376"/>
    </source>
</evidence>